<evidence type="ECO:0000256" key="3">
    <source>
        <dbReference type="ARBA" id="ARBA00022448"/>
    </source>
</evidence>
<feature type="transmembrane region" description="Helical" evidence="9">
    <location>
        <begin position="21"/>
        <end position="44"/>
    </location>
</feature>
<sequence>MVDKHGLLSAPIGETLRKMTLPMTMGMITILLFNFIDTFFVSLLGTHALAAISFTFPVTFAINCITMGMGVGLSTHIGRSLGQHKPLDAARLSTHGLLLAILLVALASTLGLLSIRPLFQALGASEELLPLIEQYMTIWYVTVPLLVIPMAGGSAIRATGDTKTPAKLMMLSGLANGVLDPLLIFGYGPFPELGIQGAAIASALSWFGVMLGILFVLQKKKLIKTPQLSHLFDDWRHILTVGTPAALSNAMTPLASGIIMKMLSTHGTAAVAAYGAAQRVESLLLIVLMSLTSVLTPFMAQNFGANQVKRSFAGLFLSMRFSVIFQTLLFVMMVPLSMPIAHLFAQEDSVRQLVWLYLITVPIAYGFQGVLMMLISSLNAQHKSINAFAWSVTRLFAFVLPSAWCGSYIAGAWGIFAGIAIGNILAGIAAYLSALRDRKYALDHTSR</sequence>
<evidence type="ECO:0000313" key="10">
    <source>
        <dbReference type="EMBL" id="XDK24915.1"/>
    </source>
</evidence>
<name>A0AB39HFP9_9VIBR</name>
<keyword evidence="4" id="KW-1003">Cell membrane</keyword>
<feature type="transmembrane region" description="Helical" evidence="9">
    <location>
        <begin position="168"/>
        <end position="187"/>
    </location>
</feature>
<feature type="transmembrane region" description="Helical" evidence="9">
    <location>
        <begin position="280"/>
        <end position="300"/>
    </location>
</feature>
<dbReference type="InterPro" id="IPR052031">
    <property type="entry name" value="Membrane_Transporter-Flippase"/>
</dbReference>
<dbReference type="PIRSF" id="PIRSF006603">
    <property type="entry name" value="DinF"/>
    <property type="match status" value="1"/>
</dbReference>
<evidence type="ECO:0000256" key="9">
    <source>
        <dbReference type="SAM" id="Phobius"/>
    </source>
</evidence>
<dbReference type="NCBIfam" id="TIGR00797">
    <property type="entry name" value="matE"/>
    <property type="match status" value="1"/>
</dbReference>
<comment type="subcellular location">
    <subcellularLocation>
        <location evidence="1">Cell inner membrane</location>
        <topology evidence="1">Multi-pass membrane protein</topology>
    </subcellularLocation>
</comment>
<dbReference type="KEGG" id="vih:AB0763_12205"/>
<feature type="transmembrane region" description="Helical" evidence="9">
    <location>
        <begin position="312"/>
        <end position="334"/>
    </location>
</feature>
<dbReference type="Pfam" id="PF01554">
    <property type="entry name" value="MatE"/>
    <property type="match status" value="2"/>
</dbReference>
<evidence type="ECO:0000256" key="8">
    <source>
        <dbReference type="ARBA" id="ARBA00030855"/>
    </source>
</evidence>
<dbReference type="GO" id="GO:0042910">
    <property type="term" value="F:xenobiotic transmembrane transporter activity"/>
    <property type="evidence" value="ECO:0007669"/>
    <property type="project" value="InterPro"/>
</dbReference>
<protein>
    <recommendedName>
        <fullName evidence="2">Multidrug resistance protein NorM</fullName>
    </recommendedName>
    <alternativeName>
        <fullName evidence="8">Na(+)/drug antiporter</fullName>
    </alternativeName>
</protein>
<feature type="transmembrane region" description="Helical" evidence="9">
    <location>
        <begin position="238"/>
        <end position="260"/>
    </location>
</feature>
<evidence type="ECO:0000256" key="5">
    <source>
        <dbReference type="ARBA" id="ARBA00022692"/>
    </source>
</evidence>
<accession>A0AB39HFP9</accession>
<evidence type="ECO:0000256" key="1">
    <source>
        <dbReference type="ARBA" id="ARBA00004429"/>
    </source>
</evidence>
<dbReference type="GO" id="GO:0005886">
    <property type="term" value="C:plasma membrane"/>
    <property type="evidence" value="ECO:0007669"/>
    <property type="project" value="UniProtKB-SubCell"/>
</dbReference>
<evidence type="ECO:0000256" key="2">
    <source>
        <dbReference type="ARBA" id="ARBA00013489"/>
    </source>
</evidence>
<dbReference type="RefSeq" id="WP_306102046.1">
    <property type="nucleotide sequence ID" value="NZ_CP162601.1"/>
</dbReference>
<keyword evidence="5 9" id="KW-0812">Transmembrane</keyword>
<dbReference type="PANTHER" id="PTHR43549">
    <property type="entry name" value="MULTIDRUG RESISTANCE PROTEIN YPNP-RELATED"/>
    <property type="match status" value="1"/>
</dbReference>
<feature type="transmembrane region" description="Helical" evidence="9">
    <location>
        <begin position="387"/>
        <end position="404"/>
    </location>
</feature>
<dbReference type="GO" id="GO:0015297">
    <property type="term" value="F:antiporter activity"/>
    <property type="evidence" value="ECO:0007669"/>
    <property type="project" value="InterPro"/>
</dbReference>
<reference evidence="10" key="1">
    <citation type="submission" date="2024-07" db="EMBL/GenBank/DDBJ databases">
        <title>Genome Analysis of a Potential Novel Vibrio Species Secreting pH- and Thermo-stable Alginate Lyase and its Application in Producing Alginate Oligosaccharides.</title>
        <authorList>
            <person name="Huang H."/>
            <person name="Bao K."/>
        </authorList>
    </citation>
    <scope>NUCLEOTIDE SEQUENCE</scope>
    <source>
        <strain evidence="10">HB236076</strain>
    </source>
</reference>
<dbReference type="PANTHER" id="PTHR43549:SF3">
    <property type="entry name" value="MULTIDRUG RESISTANCE PROTEIN YPNP-RELATED"/>
    <property type="match status" value="1"/>
</dbReference>
<feature type="transmembrane region" description="Helical" evidence="9">
    <location>
        <begin position="50"/>
        <end position="75"/>
    </location>
</feature>
<gene>
    <name evidence="10" type="ORF">AB0763_12205</name>
</gene>
<organism evidence="10">
    <name type="scientific">Vibrio sp. HB236076</name>
    <dbReference type="NCBI Taxonomy" id="3232307"/>
    <lineage>
        <taxon>Bacteria</taxon>
        <taxon>Pseudomonadati</taxon>
        <taxon>Pseudomonadota</taxon>
        <taxon>Gammaproteobacteria</taxon>
        <taxon>Vibrionales</taxon>
        <taxon>Vibrionaceae</taxon>
        <taxon>Vibrio</taxon>
    </lineage>
</organism>
<evidence type="ECO:0000256" key="7">
    <source>
        <dbReference type="ARBA" id="ARBA00023136"/>
    </source>
</evidence>
<feature type="transmembrane region" description="Helical" evidence="9">
    <location>
        <begin position="96"/>
        <end position="115"/>
    </location>
</feature>
<keyword evidence="7 9" id="KW-0472">Membrane</keyword>
<dbReference type="EMBL" id="CP162601">
    <property type="protein sequence ID" value="XDK24915.1"/>
    <property type="molecule type" value="Genomic_DNA"/>
</dbReference>
<proteinExistence type="predicted"/>
<feature type="transmembrane region" description="Helical" evidence="9">
    <location>
        <begin position="354"/>
        <end position="375"/>
    </location>
</feature>
<keyword evidence="6 9" id="KW-1133">Transmembrane helix</keyword>
<feature type="transmembrane region" description="Helical" evidence="9">
    <location>
        <begin position="135"/>
        <end position="156"/>
    </location>
</feature>
<dbReference type="InterPro" id="IPR002528">
    <property type="entry name" value="MATE_fam"/>
</dbReference>
<evidence type="ECO:0000256" key="6">
    <source>
        <dbReference type="ARBA" id="ARBA00022989"/>
    </source>
</evidence>
<feature type="transmembrane region" description="Helical" evidence="9">
    <location>
        <begin position="410"/>
        <end position="432"/>
    </location>
</feature>
<keyword evidence="3" id="KW-0813">Transport</keyword>
<dbReference type="InterPro" id="IPR048279">
    <property type="entry name" value="MdtK-like"/>
</dbReference>
<evidence type="ECO:0000256" key="4">
    <source>
        <dbReference type="ARBA" id="ARBA00022475"/>
    </source>
</evidence>
<feature type="transmembrane region" description="Helical" evidence="9">
    <location>
        <begin position="193"/>
        <end position="217"/>
    </location>
</feature>
<dbReference type="AlphaFoldDB" id="A0AB39HFP9"/>